<evidence type="ECO:0000259" key="10">
    <source>
        <dbReference type="Pfam" id="PF02501"/>
    </source>
</evidence>
<dbReference type="PROSITE" id="PS00409">
    <property type="entry name" value="PROKAR_NTER_METHYL"/>
    <property type="match status" value="1"/>
</dbReference>
<keyword evidence="8 9" id="KW-0472">Membrane</keyword>
<keyword evidence="4 9" id="KW-0488">Methylation</keyword>
<evidence type="ECO:0000256" key="8">
    <source>
        <dbReference type="ARBA" id="ARBA00023136"/>
    </source>
</evidence>
<organism evidence="11 12">
    <name type="scientific">Paraburkholderia sediminicola</name>
    <dbReference type="NCBI Taxonomy" id="458836"/>
    <lineage>
        <taxon>Bacteria</taxon>
        <taxon>Pseudomonadati</taxon>
        <taxon>Pseudomonadota</taxon>
        <taxon>Betaproteobacteria</taxon>
        <taxon>Burkholderiales</taxon>
        <taxon>Burkholderiaceae</taxon>
        <taxon>Paraburkholderia</taxon>
    </lineage>
</organism>
<name>A0A6J4ZUN0_9BURK</name>
<comment type="subunit">
    <text evidence="9">Type II secretion is composed of four main components: the outer membrane complex, the inner membrane complex, the cytoplasmic secretion ATPase and the periplasm-spanning pseudopilus.</text>
</comment>
<evidence type="ECO:0000313" key="11">
    <source>
        <dbReference type="EMBL" id="CAB3643732.1"/>
    </source>
</evidence>
<keyword evidence="5 9" id="KW-0997">Cell inner membrane</keyword>
<evidence type="ECO:0000256" key="5">
    <source>
        <dbReference type="ARBA" id="ARBA00022519"/>
    </source>
</evidence>
<dbReference type="InterPro" id="IPR045584">
    <property type="entry name" value="Pilin-like"/>
</dbReference>
<dbReference type="Pfam" id="PF02501">
    <property type="entry name" value="T2SSI"/>
    <property type="match status" value="1"/>
</dbReference>
<feature type="transmembrane region" description="Helical" evidence="9">
    <location>
        <begin position="21"/>
        <end position="43"/>
    </location>
</feature>
<dbReference type="AlphaFoldDB" id="A0A6J4ZUN0"/>
<evidence type="ECO:0000256" key="3">
    <source>
        <dbReference type="ARBA" id="ARBA00022475"/>
    </source>
</evidence>
<dbReference type="PANTHER" id="PTHR38779:SF2">
    <property type="entry name" value="TYPE II SECRETION SYSTEM PROTEIN I-RELATED"/>
    <property type="match status" value="1"/>
</dbReference>
<comment type="similarity">
    <text evidence="2 9">Belongs to the GSP I family.</text>
</comment>
<comment type="function">
    <text evidence="9">Component of the type II secretion system required for the energy-dependent secretion of extracellular factors such as proteases and toxins from the periplasm.</text>
</comment>
<keyword evidence="12" id="KW-1185">Reference proteome</keyword>
<protein>
    <recommendedName>
        <fullName evidence="9">Type II secretion system protein I</fullName>
        <shortName evidence="9">T2SS minor pseudopilin I</shortName>
    </recommendedName>
</protein>
<keyword evidence="7 9" id="KW-1133">Transmembrane helix</keyword>
<sequence>MSLLRDATVKRRGRRASGFTLIEVLIALAIVAIALGATLRAIGSLSINTEAARARMLALWSADNALSELAISQQWPDPGRRVFACPQGGQTFICRETVVQSETPSIRAVTVAVYRDTSSNAELAAMATALQHESR</sequence>
<evidence type="ECO:0000256" key="4">
    <source>
        <dbReference type="ARBA" id="ARBA00022481"/>
    </source>
</evidence>
<comment type="PTM">
    <text evidence="9">Cleaved by prepilin peptidase.</text>
</comment>
<dbReference type="Proteomes" id="UP000494255">
    <property type="component" value="Unassembled WGS sequence"/>
</dbReference>
<gene>
    <name evidence="11" type="ORF">LMG24238_00517</name>
</gene>
<dbReference type="Gene3D" id="3.30.1300.30">
    <property type="entry name" value="GSPII I/J protein-like"/>
    <property type="match status" value="1"/>
</dbReference>
<reference evidence="11 12" key="1">
    <citation type="submission" date="2020-04" db="EMBL/GenBank/DDBJ databases">
        <authorList>
            <person name="De Canck E."/>
        </authorList>
    </citation>
    <scope>NUCLEOTIDE SEQUENCE [LARGE SCALE GENOMIC DNA]</scope>
    <source>
        <strain evidence="11 12">LMG 24238</strain>
    </source>
</reference>
<dbReference type="GO" id="GO:0005886">
    <property type="term" value="C:plasma membrane"/>
    <property type="evidence" value="ECO:0007669"/>
    <property type="project" value="UniProtKB-SubCell"/>
</dbReference>
<dbReference type="InterPro" id="IPR012902">
    <property type="entry name" value="N_methyl_site"/>
</dbReference>
<dbReference type="InterPro" id="IPR010052">
    <property type="entry name" value="T2SS_protein-GspI"/>
</dbReference>
<feature type="domain" description="Type II secretion system protein GspI C-terminal" evidence="10">
    <location>
        <begin position="54"/>
        <end position="128"/>
    </location>
</feature>
<keyword evidence="6 9" id="KW-0812">Transmembrane</keyword>
<dbReference type="InterPro" id="IPR003413">
    <property type="entry name" value="T2SS_GspI_C"/>
</dbReference>
<dbReference type="PANTHER" id="PTHR38779">
    <property type="entry name" value="TYPE II SECRETION SYSTEM PROTEIN I-RELATED"/>
    <property type="match status" value="1"/>
</dbReference>
<evidence type="ECO:0000313" key="12">
    <source>
        <dbReference type="Proteomes" id="UP000494255"/>
    </source>
</evidence>
<keyword evidence="3" id="KW-1003">Cell membrane</keyword>
<dbReference type="SUPFAM" id="SSF54523">
    <property type="entry name" value="Pili subunits"/>
    <property type="match status" value="1"/>
</dbReference>
<evidence type="ECO:0000256" key="9">
    <source>
        <dbReference type="RuleBase" id="RU368030"/>
    </source>
</evidence>
<dbReference type="NCBIfam" id="TIGR01707">
    <property type="entry name" value="gspI"/>
    <property type="match status" value="1"/>
</dbReference>
<dbReference type="GO" id="GO:0015628">
    <property type="term" value="P:protein secretion by the type II secretion system"/>
    <property type="evidence" value="ECO:0007669"/>
    <property type="project" value="UniProtKB-UniRule"/>
</dbReference>
<accession>A0A6J4ZUN0</accession>
<dbReference type="Pfam" id="PF07963">
    <property type="entry name" value="N_methyl"/>
    <property type="match status" value="1"/>
</dbReference>
<evidence type="ECO:0000256" key="7">
    <source>
        <dbReference type="ARBA" id="ARBA00022989"/>
    </source>
</evidence>
<dbReference type="EMBL" id="CADIKC010000001">
    <property type="protein sequence ID" value="CAB3643732.1"/>
    <property type="molecule type" value="Genomic_DNA"/>
</dbReference>
<dbReference type="GO" id="GO:0015627">
    <property type="term" value="C:type II protein secretion system complex"/>
    <property type="evidence" value="ECO:0007669"/>
    <property type="project" value="UniProtKB-UniRule"/>
</dbReference>
<evidence type="ECO:0000256" key="2">
    <source>
        <dbReference type="ARBA" id="ARBA00008358"/>
    </source>
</evidence>
<comment type="subcellular location">
    <subcellularLocation>
        <location evidence="1 9">Cell inner membrane</location>
        <topology evidence="1 9">Single-pass membrane protein</topology>
    </subcellularLocation>
</comment>
<evidence type="ECO:0000256" key="6">
    <source>
        <dbReference type="ARBA" id="ARBA00022692"/>
    </source>
</evidence>
<dbReference type="NCBIfam" id="TIGR02532">
    <property type="entry name" value="IV_pilin_GFxxxE"/>
    <property type="match status" value="1"/>
</dbReference>
<proteinExistence type="inferred from homology"/>
<evidence type="ECO:0000256" key="1">
    <source>
        <dbReference type="ARBA" id="ARBA00004377"/>
    </source>
</evidence>